<accession>A0A0C9TYG0</accession>
<sequence>MANADPVFTRNLIIKANDLGAAATLMLTFDKDIKGLYNDNFPLCWKVTSFGKEGGYTMRATFKSQLGFVKPQVESDIIVGASTYKILDVGQKTTLTKDDRGVYHFSDPVPGEDGYLKAVNGCPLREDMALGFPLTPGAEPTPVLYFNKIGHEASIIAQFTPVLRAYITEQYQETQILRGEVSTPSFWEQDLADLDETTNWRLELNKSSGVYKLVQV</sequence>
<reference evidence="1 2" key="1">
    <citation type="submission" date="2014-06" db="EMBL/GenBank/DDBJ databases">
        <authorList>
            <consortium name="DOE Joint Genome Institute"/>
            <person name="Kuo A."/>
            <person name="Kohler A."/>
            <person name="Nagy L.G."/>
            <person name="Floudas D."/>
            <person name="Copeland A."/>
            <person name="Barry K.W."/>
            <person name="Cichocki N."/>
            <person name="Veneault-Fourrey C."/>
            <person name="LaButti K."/>
            <person name="Lindquist E.A."/>
            <person name="Lipzen A."/>
            <person name="Lundell T."/>
            <person name="Morin E."/>
            <person name="Murat C."/>
            <person name="Sun H."/>
            <person name="Tunlid A."/>
            <person name="Henrissat B."/>
            <person name="Grigoriev I.V."/>
            <person name="Hibbett D.S."/>
            <person name="Martin F."/>
            <person name="Nordberg H.P."/>
            <person name="Cantor M.N."/>
            <person name="Hua S.X."/>
        </authorList>
    </citation>
    <scope>NUCLEOTIDE SEQUENCE [LARGE SCALE GENOMIC DNA]</scope>
    <source>
        <strain evidence="1 2">ATCC 200175</strain>
    </source>
</reference>
<dbReference type="EMBL" id="KN819337">
    <property type="protein sequence ID" value="KIJ15348.1"/>
    <property type="molecule type" value="Genomic_DNA"/>
</dbReference>
<proteinExistence type="predicted"/>
<evidence type="ECO:0000313" key="2">
    <source>
        <dbReference type="Proteomes" id="UP000053647"/>
    </source>
</evidence>
<dbReference type="HOGENOM" id="CLU_103053_1_0_1"/>
<dbReference type="AlphaFoldDB" id="A0A0C9TYG0"/>
<keyword evidence="2" id="KW-1185">Reference proteome</keyword>
<reference evidence="2" key="2">
    <citation type="submission" date="2015-01" db="EMBL/GenBank/DDBJ databases">
        <title>Evolutionary Origins and Diversification of the Mycorrhizal Mutualists.</title>
        <authorList>
            <consortium name="DOE Joint Genome Institute"/>
            <consortium name="Mycorrhizal Genomics Consortium"/>
            <person name="Kohler A."/>
            <person name="Kuo A."/>
            <person name="Nagy L.G."/>
            <person name="Floudas D."/>
            <person name="Copeland A."/>
            <person name="Barry K.W."/>
            <person name="Cichocki N."/>
            <person name="Veneault-Fourrey C."/>
            <person name="LaButti K."/>
            <person name="Lindquist E.A."/>
            <person name="Lipzen A."/>
            <person name="Lundell T."/>
            <person name="Morin E."/>
            <person name="Murat C."/>
            <person name="Riley R."/>
            <person name="Ohm R."/>
            <person name="Sun H."/>
            <person name="Tunlid A."/>
            <person name="Henrissat B."/>
            <person name="Grigoriev I.V."/>
            <person name="Hibbett D.S."/>
            <person name="Martin F."/>
        </authorList>
    </citation>
    <scope>NUCLEOTIDE SEQUENCE [LARGE SCALE GENOMIC DNA]</scope>
    <source>
        <strain evidence="2">ATCC 200175</strain>
    </source>
</reference>
<dbReference type="Proteomes" id="UP000053647">
    <property type="component" value="Unassembled WGS sequence"/>
</dbReference>
<protein>
    <submittedName>
        <fullName evidence="1">Uncharacterized protein</fullName>
    </submittedName>
</protein>
<gene>
    <name evidence="1" type="ORF">PAXINDRAFT_169161</name>
</gene>
<evidence type="ECO:0000313" key="1">
    <source>
        <dbReference type="EMBL" id="KIJ15348.1"/>
    </source>
</evidence>
<dbReference type="OrthoDB" id="3165318at2759"/>
<name>A0A0C9TYG0_PAXIN</name>
<organism evidence="1 2">
    <name type="scientific">Paxillus involutus ATCC 200175</name>
    <dbReference type="NCBI Taxonomy" id="664439"/>
    <lineage>
        <taxon>Eukaryota</taxon>
        <taxon>Fungi</taxon>
        <taxon>Dikarya</taxon>
        <taxon>Basidiomycota</taxon>
        <taxon>Agaricomycotina</taxon>
        <taxon>Agaricomycetes</taxon>
        <taxon>Agaricomycetidae</taxon>
        <taxon>Boletales</taxon>
        <taxon>Paxilineae</taxon>
        <taxon>Paxillaceae</taxon>
        <taxon>Paxillus</taxon>
    </lineage>
</organism>